<reference evidence="1 2" key="1">
    <citation type="submission" date="2019-03" db="EMBL/GenBank/DDBJ databases">
        <authorList>
            <person name="Kox A.R. M."/>
        </authorList>
    </citation>
    <scope>NUCLEOTIDE SEQUENCE [LARGE SCALE GENOMIC DNA]</scope>
    <source>
        <strain evidence="1">MTUNDRAET4 annotated genome</strain>
    </source>
</reference>
<sequence length="127" mass="13534">MTAHSKPDAGSLHAPMAGVLDRVACELSQLSGSLGHVETLIGPLILQAARRDAQLVRQIQDLDHIRQKMQALADFLAALALAAPDHCLVDAIAAARLINLADLAARLTFSDADKAARQGEWGDCELF</sequence>
<accession>A0A4U8Z1A8</accession>
<organism evidence="1 2">
    <name type="scientific">Methylocella tundrae</name>
    <dbReference type="NCBI Taxonomy" id="227605"/>
    <lineage>
        <taxon>Bacteria</taxon>
        <taxon>Pseudomonadati</taxon>
        <taxon>Pseudomonadota</taxon>
        <taxon>Alphaproteobacteria</taxon>
        <taxon>Hyphomicrobiales</taxon>
        <taxon>Beijerinckiaceae</taxon>
        <taxon>Methylocella</taxon>
    </lineage>
</organism>
<dbReference type="RefSeq" id="WP_134489306.1">
    <property type="nucleotide sequence ID" value="NZ_CP139089.1"/>
</dbReference>
<proteinExistence type="predicted"/>
<evidence type="ECO:0000313" key="1">
    <source>
        <dbReference type="EMBL" id="VFU09096.1"/>
    </source>
</evidence>
<dbReference type="Proteomes" id="UP000294360">
    <property type="component" value="Chromosome"/>
</dbReference>
<dbReference type="KEGG" id="mtun:MTUNDRAET4_2203"/>
<gene>
    <name evidence="1" type="ORF">MTUNDRAET4_2203</name>
</gene>
<protein>
    <submittedName>
        <fullName evidence="1">Uncharacterized protein</fullName>
    </submittedName>
</protein>
<dbReference type="EMBL" id="LR536450">
    <property type="protein sequence ID" value="VFU09096.1"/>
    <property type="molecule type" value="Genomic_DNA"/>
</dbReference>
<name>A0A4U8Z1A8_METTU</name>
<dbReference type="OrthoDB" id="8115680at2"/>
<evidence type="ECO:0000313" key="2">
    <source>
        <dbReference type="Proteomes" id="UP000294360"/>
    </source>
</evidence>
<dbReference type="AlphaFoldDB" id="A0A4U8Z1A8"/>